<gene>
    <name evidence="2" type="ORF">KI688_000177</name>
</gene>
<keyword evidence="3" id="KW-1185">Reference proteome</keyword>
<evidence type="ECO:0000313" key="2">
    <source>
        <dbReference type="EMBL" id="KAG9072406.1"/>
    </source>
</evidence>
<feature type="compositionally biased region" description="Polar residues" evidence="1">
    <location>
        <begin position="182"/>
        <end position="196"/>
    </location>
</feature>
<feature type="region of interest" description="Disordered" evidence="1">
    <location>
        <begin position="821"/>
        <end position="841"/>
    </location>
</feature>
<dbReference type="Proteomes" id="UP000707451">
    <property type="component" value="Unassembled WGS sequence"/>
</dbReference>
<protein>
    <submittedName>
        <fullName evidence="2">Uncharacterized protein</fullName>
    </submittedName>
</protein>
<feature type="compositionally biased region" description="Low complexity" evidence="1">
    <location>
        <begin position="197"/>
        <end position="244"/>
    </location>
</feature>
<dbReference type="EMBL" id="JAHRHY010000001">
    <property type="protein sequence ID" value="KAG9072406.1"/>
    <property type="molecule type" value="Genomic_DNA"/>
</dbReference>
<reference evidence="2" key="1">
    <citation type="submission" date="2021-06" db="EMBL/GenBank/DDBJ databases">
        <title>Genome Sequence of Mortierella hyaline Strain SCG-10, a Cold-Adapted, Nitrate-Reducing Fungus Isolated from Soil in Minnesota, USA.</title>
        <authorList>
            <person name="Aldossari N."/>
        </authorList>
    </citation>
    <scope>NUCLEOTIDE SEQUENCE</scope>
    <source>
        <strain evidence="2">SCG-10</strain>
    </source>
</reference>
<dbReference type="AlphaFoldDB" id="A0A9P7Y6I3"/>
<evidence type="ECO:0000256" key="1">
    <source>
        <dbReference type="SAM" id="MobiDB-lite"/>
    </source>
</evidence>
<proteinExistence type="predicted"/>
<evidence type="ECO:0000313" key="3">
    <source>
        <dbReference type="Proteomes" id="UP000707451"/>
    </source>
</evidence>
<organism evidence="2 3">
    <name type="scientific">Linnemannia hyalina</name>
    <dbReference type="NCBI Taxonomy" id="64524"/>
    <lineage>
        <taxon>Eukaryota</taxon>
        <taxon>Fungi</taxon>
        <taxon>Fungi incertae sedis</taxon>
        <taxon>Mucoromycota</taxon>
        <taxon>Mortierellomycotina</taxon>
        <taxon>Mortierellomycetes</taxon>
        <taxon>Mortierellales</taxon>
        <taxon>Mortierellaceae</taxon>
        <taxon>Linnemannia</taxon>
    </lineage>
</organism>
<dbReference type="OrthoDB" id="2436324at2759"/>
<feature type="compositionally biased region" description="Basic and acidic residues" evidence="1">
    <location>
        <begin position="827"/>
        <end position="837"/>
    </location>
</feature>
<feature type="region of interest" description="Disordered" evidence="1">
    <location>
        <begin position="1190"/>
        <end position="1210"/>
    </location>
</feature>
<sequence length="1240" mass="138065">MEPDSDQVQIQIHELALPLILKPWSTAITIEMFKEDYDAEEKGDLLWAVRLDGDEEALATKSIMYLVEKTWDPGPMLERVTQPAAYRDAVLDISQDPHIKKSYNARIMDVTKALAGKGLVKLEEPKLCPLSAVAHRIKTDLLDPTTRMDPLPLTILLGPDRMRKTFASPSSLSIVEWPPLPSAQSASMPSSNTVAWPSSVSTASSSQSAPAPSAKPTSESSDVLRTSTMSASPPAPSLPQTTPPHATFRIGKRRQTYTLKDSRKHLTSDVVKSFYTGACNDRIRDDVNEKVTGMWLKRREQDTPSEVFTDVKKRKIMDGMLKGRVPAGLNDTAVERVKAGFNDTATFKKCNLTTIVDTKSRQSLYSESVKSVFESSWDAAILQYQPQANIADAVNYGDPASSTATMDKGLIEEADDGMGEFPQMDEEELGLVIEADAKAREQRRMKSVTVRLQDIVREELLKGKIYSEPMDESSKNLEEEEPTDYQKIVRILSRTQEVLTNAVDELACLGRKTTLLMAQNRFTLPGQRNHEPEQKERGEVPHFDLRDTLVPSAFIPRNDTAPTMPVAPIPESLECFVNSSPTGDNKKWMQDAQNLLSYHHLGYLYARFMGPNGVQASSSQEHPLWAMLADEIDDPPGPQCLSDDWSPGCPHPLDGLSTLLCDYRVELGTNFKNLWEGNLYFKCLEFYCDFRFGFTLPQTERCGIYERTRALADKKIRAKKEARAQSTHSHKSWVDRMEQTQNDLGTLIAFGGSQDRIRGLLASLAMQADREPVVVEPHGLGDQILAENSTNPDPSTKKQNMLETITLLECTEEALDELDLEAEEEEEAKRSTEESPKLEQAPDINWVRKSCNNPDDFSELECAAIVRIVGALRDYVPKRREKHDGGTSPPEHNAATMIRVVLLSNHFLSCTGYADFTRRFSPTPSLSALHPIPLSAAGIYEVLCPSSDHHFDAKIDETHPITSVEHANKNQLAVLANFFDLKKIEKVCTTYGLEFAKRDLEDAKKDKSQRRLGRDWSLEGARTGITQEDAKRRLIELGTELKDRGISQEEKRQRWLGADQERYELSVLERKMSNTGNSHLRHTTPPVTESIRHYTVATSNRFSLLSAAQQRARAKEAVIVESHIRSNDNVRVEDANNDDNTTQYQDVHVVDIPTGHQQDAGQALHADPHHAGPISSKRDVAVVVLHGAAGTPVGSNMPPSPTQMKTEPAASAPVAFTLSSSLVVSASATERRRLSASTEQ</sequence>
<comment type="caution">
    <text evidence="2">The sequence shown here is derived from an EMBL/GenBank/DDBJ whole genome shotgun (WGS) entry which is preliminary data.</text>
</comment>
<feature type="region of interest" description="Disordered" evidence="1">
    <location>
        <begin position="181"/>
        <end position="254"/>
    </location>
</feature>
<name>A0A9P7Y6I3_9FUNG</name>
<accession>A0A9P7Y6I3</accession>